<evidence type="ECO:0000256" key="1">
    <source>
        <dbReference type="SAM" id="Phobius"/>
    </source>
</evidence>
<evidence type="ECO:0000313" key="3">
    <source>
        <dbReference type="Proteomes" id="UP000634455"/>
    </source>
</evidence>
<organism evidence="2 3">
    <name type="scientific">Paramylibacter ulvae</name>
    <dbReference type="NCBI Taxonomy" id="1651968"/>
    <lineage>
        <taxon>Bacteria</taxon>
        <taxon>Pseudomonadati</taxon>
        <taxon>Pseudomonadota</taxon>
        <taxon>Alphaproteobacteria</taxon>
        <taxon>Rhodobacterales</taxon>
        <taxon>Paracoccaceae</taxon>
        <taxon>Paramylibacter</taxon>
    </lineage>
</organism>
<accession>A0ABQ3D338</accession>
<dbReference type="EMBL" id="BMZF01000006">
    <property type="protein sequence ID" value="GHA56313.1"/>
    <property type="molecule type" value="Genomic_DNA"/>
</dbReference>
<gene>
    <name evidence="2" type="ORF">GCM10008927_22580</name>
</gene>
<name>A0ABQ3D338_9RHOB</name>
<evidence type="ECO:0000313" key="2">
    <source>
        <dbReference type="EMBL" id="GHA56313.1"/>
    </source>
</evidence>
<feature type="transmembrane region" description="Helical" evidence="1">
    <location>
        <begin position="6"/>
        <end position="25"/>
    </location>
</feature>
<comment type="caution">
    <text evidence="2">The sequence shown here is derived from an EMBL/GenBank/DDBJ whole genome shotgun (WGS) entry which is preliminary data.</text>
</comment>
<feature type="transmembrane region" description="Helical" evidence="1">
    <location>
        <begin position="32"/>
        <end position="49"/>
    </location>
</feature>
<protein>
    <submittedName>
        <fullName evidence="2">Uncharacterized protein</fullName>
    </submittedName>
</protein>
<dbReference type="Proteomes" id="UP000634455">
    <property type="component" value="Unassembled WGS sequence"/>
</dbReference>
<keyword evidence="3" id="KW-1185">Reference proteome</keyword>
<reference evidence="3" key="1">
    <citation type="journal article" date="2019" name="Int. J. Syst. Evol. Microbiol.">
        <title>The Global Catalogue of Microorganisms (GCM) 10K type strain sequencing project: providing services to taxonomists for standard genome sequencing and annotation.</title>
        <authorList>
            <consortium name="The Broad Institute Genomics Platform"/>
            <consortium name="The Broad Institute Genome Sequencing Center for Infectious Disease"/>
            <person name="Wu L."/>
            <person name="Ma J."/>
        </authorList>
    </citation>
    <scope>NUCLEOTIDE SEQUENCE [LARGE SCALE GENOMIC DNA]</scope>
    <source>
        <strain evidence="3">KCTC 32465</strain>
    </source>
</reference>
<keyword evidence="1" id="KW-0812">Transmembrane</keyword>
<dbReference type="RefSeq" id="WP_189640830.1">
    <property type="nucleotide sequence ID" value="NZ_BMZF01000006.1"/>
</dbReference>
<keyword evidence="1" id="KW-1133">Transmembrane helix</keyword>
<sequence>MQYDYQIVATIFFGVLGIIGALSAMVDRRSPLAGVTLMLVAAGFGYWAWVLSEGTLTMEEIPSALFRIMASILNN</sequence>
<keyword evidence="1" id="KW-0472">Membrane</keyword>
<proteinExistence type="predicted"/>